<dbReference type="InterPro" id="IPR011990">
    <property type="entry name" value="TPR-like_helical_dom_sf"/>
</dbReference>
<dbReference type="InterPro" id="IPR052769">
    <property type="entry name" value="TPR_domain_protein"/>
</dbReference>
<protein>
    <submittedName>
        <fullName evidence="2">Tetratricopeptide repeat protein 1</fullName>
    </submittedName>
</protein>
<feature type="compositionally biased region" description="Acidic residues" evidence="1">
    <location>
        <begin position="66"/>
        <end position="83"/>
    </location>
</feature>
<accession>A0ABQ9XYX6</accession>
<dbReference type="SMART" id="SM00028">
    <property type="entry name" value="TPR"/>
    <property type="match status" value="3"/>
</dbReference>
<name>A0ABQ9XYX6_9EUKA</name>
<dbReference type="SUPFAM" id="SSF48452">
    <property type="entry name" value="TPR-like"/>
    <property type="match status" value="1"/>
</dbReference>
<dbReference type="PANTHER" id="PTHR46014">
    <property type="entry name" value="TETRATRICOPEPTIDE REPEAT PROTEIN 1"/>
    <property type="match status" value="1"/>
</dbReference>
<keyword evidence="3" id="KW-1185">Reference proteome</keyword>
<evidence type="ECO:0000313" key="3">
    <source>
        <dbReference type="Proteomes" id="UP001281761"/>
    </source>
</evidence>
<gene>
    <name evidence="2" type="ORF">BLNAU_8315</name>
</gene>
<dbReference type="InterPro" id="IPR019734">
    <property type="entry name" value="TPR_rpt"/>
</dbReference>
<reference evidence="2 3" key="1">
    <citation type="journal article" date="2022" name="bioRxiv">
        <title>Genomics of Preaxostyla Flagellates Illuminates Evolutionary Transitions and the Path Towards Mitochondrial Loss.</title>
        <authorList>
            <person name="Novak L.V.F."/>
            <person name="Treitli S.C."/>
            <person name="Pyrih J."/>
            <person name="Halakuc P."/>
            <person name="Pipaliya S.V."/>
            <person name="Vacek V."/>
            <person name="Brzon O."/>
            <person name="Soukal P."/>
            <person name="Eme L."/>
            <person name="Dacks J.B."/>
            <person name="Karnkowska A."/>
            <person name="Elias M."/>
            <person name="Hampl V."/>
        </authorList>
    </citation>
    <scope>NUCLEOTIDE SEQUENCE [LARGE SCALE GENOMIC DNA]</scope>
    <source>
        <strain evidence="2">NAU3</strain>
        <tissue evidence="2">Gut</tissue>
    </source>
</reference>
<proteinExistence type="predicted"/>
<organism evidence="2 3">
    <name type="scientific">Blattamonas nauphoetae</name>
    <dbReference type="NCBI Taxonomy" id="2049346"/>
    <lineage>
        <taxon>Eukaryota</taxon>
        <taxon>Metamonada</taxon>
        <taxon>Preaxostyla</taxon>
        <taxon>Oxymonadida</taxon>
        <taxon>Blattamonas</taxon>
    </lineage>
</organism>
<dbReference type="Proteomes" id="UP001281761">
    <property type="component" value="Unassembled WGS sequence"/>
</dbReference>
<dbReference type="EMBL" id="JARBJD010000053">
    <property type="protein sequence ID" value="KAK2956681.1"/>
    <property type="molecule type" value="Genomic_DNA"/>
</dbReference>
<dbReference type="Gene3D" id="1.25.40.10">
    <property type="entry name" value="Tetratricopeptide repeat domain"/>
    <property type="match status" value="1"/>
</dbReference>
<feature type="region of interest" description="Disordered" evidence="1">
    <location>
        <begin position="66"/>
        <end position="105"/>
    </location>
</feature>
<evidence type="ECO:0000256" key="1">
    <source>
        <dbReference type="SAM" id="MobiDB-lite"/>
    </source>
</evidence>
<evidence type="ECO:0000313" key="2">
    <source>
        <dbReference type="EMBL" id="KAK2956681.1"/>
    </source>
</evidence>
<dbReference type="PANTHER" id="PTHR46014:SF1">
    <property type="entry name" value="TETRATRICOPEPTIDE REPEAT PROTEIN 1"/>
    <property type="match status" value="1"/>
</dbReference>
<comment type="caution">
    <text evidence="2">The sequence shown here is derived from an EMBL/GenBank/DDBJ whole genome shotgun (WGS) entry which is preliminary data.</text>
</comment>
<sequence>MNSGTDRKVIEYPAATPEQLSLVEQATSFKNEGNNYYKVGQYQNALEKYFSGTDLLTTPAYLLEEPEYESESDEEAHEDDTEPSIEQPAPAPQPEKPRKRHRITEATEPQEVIEIRAVLYNNITICHINLENYSDALRFVNIVIRHPGFEDNPKALYRKALCEEKTDKLEESLATYKQLLEVQPDMIDAQQAIPRLEKAVEELREKQKKEVLDKLKGLGNKILGKFGMSLDNFKMKKDPESGGYSIQFQQ</sequence>